<name>A0ABV6ZYL9_9PROT</name>
<evidence type="ECO:0000259" key="1">
    <source>
        <dbReference type="PROSITE" id="PS51186"/>
    </source>
</evidence>
<protein>
    <submittedName>
        <fullName evidence="2">GNAT family protein</fullName>
    </submittedName>
</protein>
<feature type="domain" description="N-acetyltransferase" evidence="1">
    <location>
        <begin position="13"/>
        <end position="176"/>
    </location>
</feature>
<proteinExistence type="predicted"/>
<keyword evidence="3" id="KW-1185">Reference proteome</keyword>
<dbReference type="Pfam" id="PF13302">
    <property type="entry name" value="Acetyltransf_3"/>
    <property type="match status" value="1"/>
</dbReference>
<dbReference type="Proteomes" id="UP001595379">
    <property type="component" value="Unassembled WGS sequence"/>
</dbReference>
<dbReference type="PROSITE" id="PS51186">
    <property type="entry name" value="GNAT"/>
    <property type="match status" value="1"/>
</dbReference>
<organism evidence="2 3">
    <name type="scientific">Hyphobacterium vulgare</name>
    <dbReference type="NCBI Taxonomy" id="1736751"/>
    <lineage>
        <taxon>Bacteria</taxon>
        <taxon>Pseudomonadati</taxon>
        <taxon>Pseudomonadota</taxon>
        <taxon>Alphaproteobacteria</taxon>
        <taxon>Maricaulales</taxon>
        <taxon>Maricaulaceae</taxon>
        <taxon>Hyphobacterium</taxon>
    </lineage>
</organism>
<evidence type="ECO:0000313" key="2">
    <source>
        <dbReference type="EMBL" id="MFC2926484.1"/>
    </source>
</evidence>
<dbReference type="PANTHER" id="PTHR43610:SF1">
    <property type="entry name" value="N-ACETYLTRANSFERASE DOMAIN-CONTAINING PROTEIN"/>
    <property type="match status" value="1"/>
</dbReference>
<reference evidence="3" key="1">
    <citation type="journal article" date="2019" name="Int. J. Syst. Evol. Microbiol.">
        <title>The Global Catalogue of Microorganisms (GCM) 10K type strain sequencing project: providing services to taxonomists for standard genome sequencing and annotation.</title>
        <authorList>
            <consortium name="The Broad Institute Genomics Platform"/>
            <consortium name="The Broad Institute Genome Sequencing Center for Infectious Disease"/>
            <person name="Wu L."/>
            <person name="Ma J."/>
        </authorList>
    </citation>
    <scope>NUCLEOTIDE SEQUENCE [LARGE SCALE GENOMIC DNA]</scope>
    <source>
        <strain evidence="3">KCTC 52487</strain>
    </source>
</reference>
<dbReference type="EMBL" id="JBHRSV010000019">
    <property type="protein sequence ID" value="MFC2926484.1"/>
    <property type="molecule type" value="Genomic_DNA"/>
</dbReference>
<dbReference type="SUPFAM" id="SSF55729">
    <property type="entry name" value="Acyl-CoA N-acyltransferases (Nat)"/>
    <property type="match status" value="1"/>
</dbReference>
<comment type="caution">
    <text evidence="2">The sequence shown here is derived from an EMBL/GenBank/DDBJ whole genome shotgun (WGS) entry which is preliminary data.</text>
</comment>
<dbReference type="Gene3D" id="3.40.630.30">
    <property type="match status" value="1"/>
</dbReference>
<dbReference type="RefSeq" id="WP_343164275.1">
    <property type="nucleotide sequence ID" value="NZ_JBHRSV010000019.1"/>
</dbReference>
<sequence length="197" mass="22369">MDLRPRVLENEFVRLEPMEERHREPLRPVADDEDIWTLMTLPGFGPHFDTWFDMMLAAQDRDQISHVVHRKSDGKVVGHSAYLLIAPAHQRVEIGWTFYAAEARRTAVNPACKLLLVGNAFDSGAQRVELKTGGKNLRSQGAMTKAGFVREGTWRSHLNTWRGERRDTVYFSVLPEEWPGVKAGLEARLSAFSRDAA</sequence>
<evidence type="ECO:0000313" key="3">
    <source>
        <dbReference type="Proteomes" id="UP001595379"/>
    </source>
</evidence>
<accession>A0ABV6ZYL9</accession>
<dbReference type="PANTHER" id="PTHR43610">
    <property type="entry name" value="BLL6696 PROTEIN"/>
    <property type="match status" value="1"/>
</dbReference>
<dbReference type="InterPro" id="IPR016181">
    <property type="entry name" value="Acyl_CoA_acyltransferase"/>
</dbReference>
<dbReference type="InterPro" id="IPR000182">
    <property type="entry name" value="GNAT_dom"/>
</dbReference>
<gene>
    <name evidence="2" type="ORF">ACFOOR_10245</name>
</gene>